<gene>
    <name evidence="5" type="ORF">PILCRDRAFT_784283</name>
</gene>
<dbReference type="Pfam" id="PF05345">
    <property type="entry name" value="He_PIG"/>
    <property type="match status" value="2"/>
</dbReference>
<keyword evidence="3" id="KW-0732">Signal</keyword>
<keyword evidence="6" id="KW-1185">Reference proteome</keyword>
<dbReference type="STRING" id="765440.A0A0C3FUM3"/>
<evidence type="ECO:0000259" key="4">
    <source>
        <dbReference type="SMART" id="SM00736"/>
    </source>
</evidence>
<reference evidence="5 6" key="1">
    <citation type="submission" date="2014-04" db="EMBL/GenBank/DDBJ databases">
        <authorList>
            <consortium name="DOE Joint Genome Institute"/>
            <person name="Kuo A."/>
            <person name="Tarkka M."/>
            <person name="Buscot F."/>
            <person name="Kohler A."/>
            <person name="Nagy L.G."/>
            <person name="Floudas D."/>
            <person name="Copeland A."/>
            <person name="Barry K.W."/>
            <person name="Cichocki N."/>
            <person name="Veneault-Fourrey C."/>
            <person name="LaButti K."/>
            <person name="Lindquist E.A."/>
            <person name="Lipzen A."/>
            <person name="Lundell T."/>
            <person name="Morin E."/>
            <person name="Murat C."/>
            <person name="Sun H."/>
            <person name="Tunlid A."/>
            <person name="Henrissat B."/>
            <person name="Grigoriev I.V."/>
            <person name="Hibbett D.S."/>
            <person name="Martin F."/>
            <person name="Nordberg H.P."/>
            <person name="Cantor M.N."/>
            <person name="Hua S.X."/>
        </authorList>
    </citation>
    <scope>NUCLEOTIDE SEQUENCE [LARGE SCALE GENOMIC DNA]</scope>
    <source>
        <strain evidence="5 6">F 1598</strain>
    </source>
</reference>
<dbReference type="Gene3D" id="2.60.40.10">
    <property type="entry name" value="Immunoglobulins"/>
    <property type="match status" value="2"/>
</dbReference>
<dbReference type="PANTHER" id="PTHR21559:SF21">
    <property type="entry name" value="DYSTROGLYCAN 1"/>
    <property type="match status" value="1"/>
</dbReference>
<reference evidence="6" key="2">
    <citation type="submission" date="2015-01" db="EMBL/GenBank/DDBJ databases">
        <title>Evolutionary Origins and Diversification of the Mycorrhizal Mutualists.</title>
        <authorList>
            <consortium name="DOE Joint Genome Institute"/>
            <consortium name="Mycorrhizal Genomics Consortium"/>
            <person name="Kohler A."/>
            <person name="Kuo A."/>
            <person name="Nagy L.G."/>
            <person name="Floudas D."/>
            <person name="Copeland A."/>
            <person name="Barry K.W."/>
            <person name="Cichocki N."/>
            <person name="Veneault-Fourrey C."/>
            <person name="LaButti K."/>
            <person name="Lindquist E.A."/>
            <person name="Lipzen A."/>
            <person name="Lundell T."/>
            <person name="Morin E."/>
            <person name="Murat C."/>
            <person name="Riley R."/>
            <person name="Ohm R."/>
            <person name="Sun H."/>
            <person name="Tunlid A."/>
            <person name="Henrissat B."/>
            <person name="Grigoriev I.V."/>
            <person name="Hibbett D.S."/>
            <person name="Martin F."/>
        </authorList>
    </citation>
    <scope>NUCLEOTIDE SEQUENCE [LARGE SCALE GENOMIC DNA]</scope>
    <source>
        <strain evidence="6">F 1598</strain>
    </source>
</reference>
<dbReference type="OrthoDB" id="414243at2759"/>
<name>A0A0C3FUM3_PILCF</name>
<dbReference type="EMBL" id="KN832992">
    <property type="protein sequence ID" value="KIM83109.1"/>
    <property type="molecule type" value="Genomic_DNA"/>
</dbReference>
<feature type="region of interest" description="Disordered" evidence="1">
    <location>
        <begin position="534"/>
        <end position="586"/>
    </location>
</feature>
<dbReference type="AlphaFoldDB" id="A0A0C3FUM3"/>
<evidence type="ECO:0000256" key="3">
    <source>
        <dbReference type="SAM" id="SignalP"/>
    </source>
</evidence>
<feature type="chain" id="PRO_5002174471" description="Dystroglycan-type cadherin-like domain-containing protein" evidence="3">
    <location>
        <begin position="18"/>
        <end position="923"/>
    </location>
</feature>
<feature type="signal peptide" evidence="3">
    <location>
        <begin position="1"/>
        <end position="17"/>
    </location>
</feature>
<feature type="domain" description="Dystroglycan-type cadherin-like" evidence="4">
    <location>
        <begin position="21"/>
        <end position="116"/>
    </location>
</feature>
<dbReference type="InterPro" id="IPR015919">
    <property type="entry name" value="Cadherin-like_sf"/>
</dbReference>
<accession>A0A0C3FUM3</accession>
<dbReference type="InterPro" id="IPR013783">
    <property type="entry name" value="Ig-like_fold"/>
</dbReference>
<feature type="compositionally biased region" description="Polar residues" evidence="1">
    <location>
        <begin position="576"/>
        <end position="585"/>
    </location>
</feature>
<dbReference type="SUPFAM" id="SSF49313">
    <property type="entry name" value="Cadherin-like"/>
    <property type="match status" value="2"/>
</dbReference>
<keyword evidence="2" id="KW-1133">Transmembrane helix</keyword>
<dbReference type="GO" id="GO:0005509">
    <property type="term" value="F:calcium ion binding"/>
    <property type="evidence" value="ECO:0007669"/>
    <property type="project" value="InterPro"/>
</dbReference>
<dbReference type="InterPro" id="IPR006644">
    <property type="entry name" value="Cadg"/>
</dbReference>
<dbReference type="Proteomes" id="UP000054166">
    <property type="component" value="Unassembled WGS sequence"/>
</dbReference>
<feature type="compositionally biased region" description="Polar residues" evidence="1">
    <location>
        <begin position="666"/>
        <end position="680"/>
    </location>
</feature>
<evidence type="ECO:0000313" key="5">
    <source>
        <dbReference type="EMBL" id="KIM83109.1"/>
    </source>
</evidence>
<evidence type="ECO:0000256" key="1">
    <source>
        <dbReference type="SAM" id="MobiDB-lite"/>
    </source>
</evidence>
<feature type="domain" description="Dystroglycan-type cadherin-like" evidence="4">
    <location>
        <begin position="144"/>
        <end position="246"/>
    </location>
</feature>
<sequence>MLVTLLCVLAVAATALASGVSVVIAVDDQLPLIARIGQSYSWAFSPNTFVSSENDGLTYSTSTLPGWLTFDSSARTFQGTPSQSDEGNPEITVTAQDSSSSASCTFTLCVTHFPAPALTIPIAGQFYPNNPSLSSVFMIEQTSALATPNPALRVPPRWSFSIGFEGDTFISENNIYYDVLQADGSPLPSWITFDADSITFNGVTPHEDAIVSPVTLSFALHASDQEGYTASTLPFDLVVALHELSISQGSLPTINITASTPFVLSLSSPADFSGIFIDESPLQPANISALSIDTSQYHRWLEFDEASMTLSGQPPGDLTPNHNGPGPILPVTLTSINQTLHTNISLAIVPSYFLESNLQGIVIDPGDQIRYSLQQDFSNATRISNQQDDVSLTATFDPSQAGQYLGFDSGTALLTGTIPAKSQLDYSHTTVTFTAYSHITHSTSHASLVISFTASKVGPGGIKHGHLTSLSVGARKRLILGLGITFGAIGGLILLTVFLSIFRRCARVRDTALMGEEGTQAWTAEERKWYGIGGAQPPANENPFEPELERQADQSGPYGHLGLGLRRVSPRDTSGHPPTSRSAVMSKSEFVGKVRQTARKVSDKVRMVSDKYTRMRVRRIRPPIGRPVMVTHTGMDVNGLTVTGPPFAGPRVPYAVNPFSDFDGSRGTSLTDSPTSSSGGRSIPVRRADFASPRFGPQRPSPARVQDRRDSVGSLATHAGEATLHTASRATSIRSLNGAHQSENPERPRVVQFTSSTRVPVPKLPSGQLVNGQGVKVAGPPRRIASQTATVFNAGEGRRQESVDGLNLGMHYVNTLGEKLDDAALAATSKVVVTAGEEFRFRVKVATQIGEYRQLEAKLTSGLALPPFIQLDPTSYGADGSSRRAVEFYGVPNPGAIGDYSVGVYTVGDTKPVATVIVKVKGR</sequence>
<evidence type="ECO:0000256" key="2">
    <source>
        <dbReference type="SAM" id="Phobius"/>
    </source>
</evidence>
<proteinExistence type="predicted"/>
<feature type="transmembrane region" description="Helical" evidence="2">
    <location>
        <begin position="478"/>
        <end position="502"/>
    </location>
</feature>
<organism evidence="5 6">
    <name type="scientific">Piloderma croceum (strain F 1598)</name>
    <dbReference type="NCBI Taxonomy" id="765440"/>
    <lineage>
        <taxon>Eukaryota</taxon>
        <taxon>Fungi</taxon>
        <taxon>Dikarya</taxon>
        <taxon>Basidiomycota</taxon>
        <taxon>Agaricomycotina</taxon>
        <taxon>Agaricomycetes</taxon>
        <taxon>Agaricomycetidae</taxon>
        <taxon>Atheliales</taxon>
        <taxon>Atheliaceae</taxon>
        <taxon>Piloderma</taxon>
    </lineage>
</organism>
<evidence type="ECO:0000313" key="6">
    <source>
        <dbReference type="Proteomes" id="UP000054166"/>
    </source>
</evidence>
<protein>
    <recommendedName>
        <fullName evidence="4">Dystroglycan-type cadherin-like domain-containing protein</fullName>
    </recommendedName>
</protein>
<dbReference type="GO" id="GO:0016020">
    <property type="term" value="C:membrane"/>
    <property type="evidence" value="ECO:0007669"/>
    <property type="project" value="InterPro"/>
</dbReference>
<dbReference type="InParanoid" id="A0A0C3FUM3"/>
<dbReference type="HOGENOM" id="CLU_012975_0_0_1"/>
<dbReference type="PANTHER" id="PTHR21559">
    <property type="entry name" value="DYSTROGLYCAN-RELATED"/>
    <property type="match status" value="1"/>
</dbReference>
<keyword evidence="2" id="KW-0812">Transmembrane</keyword>
<keyword evidence="2" id="KW-0472">Membrane</keyword>
<feature type="region of interest" description="Disordered" evidence="1">
    <location>
        <begin position="665"/>
        <end position="722"/>
    </location>
</feature>
<dbReference type="SMART" id="SM00736">
    <property type="entry name" value="CADG"/>
    <property type="match status" value="2"/>
</dbReference>